<organism evidence="2">
    <name type="scientific">Toxoplasma gondii (strain ATCC 50861 / VEG)</name>
    <dbReference type="NCBI Taxonomy" id="432359"/>
    <lineage>
        <taxon>Eukaryota</taxon>
        <taxon>Sar</taxon>
        <taxon>Alveolata</taxon>
        <taxon>Apicomplexa</taxon>
        <taxon>Conoidasida</taxon>
        <taxon>Coccidia</taxon>
        <taxon>Eucoccidiorida</taxon>
        <taxon>Eimeriorina</taxon>
        <taxon>Sarcocystidae</taxon>
        <taxon>Toxoplasma</taxon>
    </lineage>
</organism>
<evidence type="ECO:0008006" key="3">
    <source>
        <dbReference type="Google" id="ProtNLM"/>
    </source>
</evidence>
<evidence type="ECO:0000256" key="1">
    <source>
        <dbReference type="SAM" id="SignalP"/>
    </source>
</evidence>
<reference evidence="2" key="1">
    <citation type="journal article" date="2015" name="PLoS ONE">
        <title>Comprehensive Evaluation of Toxoplasma gondii VEG and Neospora caninum LIV Genomes with Tachyzoite Stage Transcriptome and Proteome Defines Novel Transcript Features.</title>
        <authorList>
            <person name="Ramaprasad A."/>
            <person name="Mourier T."/>
            <person name="Naeem R."/>
            <person name="Malas T.B."/>
            <person name="Moussa E."/>
            <person name="Panigrahi A."/>
            <person name="Vermont S.J."/>
            <person name="Otto T.D."/>
            <person name="Wastling J."/>
            <person name="Pain A."/>
        </authorList>
    </citation>
    <scope>NUCLEOTIDE SEQUENCE</scope>
    <source>
        <strain evidence="2">VEG</strain>
    </source>
</reference>
<dbReference type="AlphaFoldDB" id="A0A0F7VDG6"/>
<sequence length="177" mass="18961">MRGVQTAWRRASQTLFSRLALVYVSFHCRLQVCFVCVCGGGGAACSPDWPRAATEAACGVSVSSGSLRSALKRSFDSSLVCRHGRKRGGSLASHACSQLLQIRCLRETCPRAKQLCGEARRPHAVTPRLTVHSIYLNAFLDARACALVSCAACPLTNVVNGAFLTVEESRVFLSGGK</sequence>
<dbReference type="EMBL" id="LN714502">
    <property type="protein sequence ID" value="CEL78640.1"/>
    <property type="molecule type" value="Genomic_DNA"/>
</dbReference>
<keyword evidence="1" id="KW-0732">Signal</keyword>
<protein>
    <recommendedName>
        <fullName evidence="3">Secreted protein</fullName>
    </recommendedName>
</protein>
<proteinExistence type="predicted"/>
<feature type="signal peptide" evidence="1">
    <location>
        <begin position="1"/>
        <end position="26"/>
    </location>
</feature>
<accession>A0A0F7VDG6</accession>
<evidence type="ECO:0000313" key="2">
    <source>
        <dbReference type="EMBL" id="CEL78640.1"/>
    </source>
</evidence>
<feature type="chain" id="PRO_5002524287" description="Secreted protein" evidence="1">
    <location>
        <begin position="27"/>
        <end position="177"/>
    </location>
</feature>
<gene>
    <name evidence="2" type="ORF">BN1205_001290</name>
</gene>
<name>A0A0F7VDG6_TOXGV</name>